<dbReference type="Proteomes" id="UP000823844">
    <property type="component" value="Unassembled WGS sequence"/>
</dbReference>
<evidence type="ECO:0000313" key="1">
    <source>
        <dbReference type="EMBL" id="MBU3827877.1"/>
    </source>
</evidence>
<dbReference type="EMBL" id="JAHLFT010000023">
    <property type="protein sequence ID" value="MBU3827877.1"/>
    <property type="molecule type" value="Genomic_DNA"/>
</dbReference>
<organism evidence="1 2">
    <name type="scientific">Candidatus Lactobacillus pullistercoris</name>
    <dbReference type="NCBI Taxonomy" id="2838636"/>
    <lineage>
        <taxon>Bacteria</taxon>
        <taxon>Bacillati</taxon>
        <taxon>Bacillota</taxon>
        <taxon>Bacilli</taxon>
        <taxon>Lactobacillales</taxon>
        <taxon>Lactobacillaceae</taxon>
        <taxon>Lactobacillus</taxon>
    </lineage>
</organism>
<accession>A0A9E2KRT4</accession>
<sequence>MDYREKRYLKKLVFGDNKTNFTTTQYCKLAKINRNSFYQKYISTAGFFLNILERDLLSCTFGTDDADCSMALENMLKMVYKEWKLYFWIYQKTKHEEHQMMKAQLIGVMKKIISEYANEMNGISNKNLKKVAEGIYDHLLSLILHNCKKSFLDAYSSLESYIPEIEGHRCSYFYKK</sequence>
<dbReference type="AlphaFoldDB" id="A0A9E2KRT4"/>
<protein>
    <submittedName>
        <fullName evidence="1">Uncharacterized protein</fullName>
    </submittedName>
</protein>
<name>A0A9E2KRT4_9LACO</name>
<evidence type="ECO:0000313" key="2">
    <source>
        <dbReference type="Proteomes" id="UP000823844"/>
    </source>
</evidence>
<reference evidence="1" key="1">
    <citation type="journal article" date="2021" name="PeerJ">
        <title>Extensive microbial diversity within the chicken gut microbiome revealed by metagenomics and culture.</title>
        <authorList>
            <person name="Gilroy R."/>
            <person name="Ravi A."/>
            <person name="Getino M."/>
            <person name="Pursley I."/>
            <person name="Horton D.L."/>
            <person name="Alikhan N.F."/>
            <person name="Baker D."/>
            <person name="Gharbi K."/>
            <person name="Hall N."/>
            <person name="Watson M."/>
            <person name="Adriaenssens E.M."/>
            <person name="Foster-Nyarko E."/>
            <person name="Jarju S."/>
            <person name="Secka A."/>
            <person name="Antonio M."/>
            <person name="Oren A."/>
            <person name="Chaudhuri R.R."/>
            <person name="La Ragione R."/>
            <person name="Hildebrand F."/>
            <person name="Pallen M.J."/>
        </authorList>
    </citation>
    <scope>NUCLEOTIDE SEQUENCE</scope>
    <source>
        <strain evidence="1">F6-686</strain>
    </source>
</reference>
<dbReference type="Gene3D" id="1.10.357.10">
    <property type="entry name" value="Tetracycline Repressor, domain 2"/>
    <property type="match status" value="1"/>
</dbReference>
<proteinExistence type="predicted"/>
<gene>
    <name evidence="1" type="ORF">H9806_01700</name>
</gene>
<reference evidence="1" key="2">
    <citation type="submission" date="2021-04" db="EMBL/GenBank/DDBJ databases">
        <authorList>
            <person name="Gilroy R."/>
        </authorList>
    </citation>
    <scope>NUCLEOTIDE SEQUENCE</scope>
    <source>
        <strain evidence="1">F6-686</strain>
    </source>
</reference>
<comment type="caution">
    <text evidence="1">The sequence shown here is derived from an EMBL/GenBank/DDBJ whole genome shotgun (WGS) entry which is preliminary data.</text>
</comment>